<dbReference type="Proteomes" id="UP001629113">
    <property type="component" value="Unassembled WGS sequence"/>
</dbReference>
<feature type="compositionally biased region" description="Low complexity" evidence="1">
    <location>
        <begin position="290"/>
        <end position="312"/>
    </location>
</feature>
<accession>A0ABR4PFS8</accession>
<comment type="caution">
    <text evidence="4">The sequence shown here is derived from an EMBL/GenBank/DDBJ whole genome shotgun (WGS) entry which is preliminary data.</text>
</comment>
<name>A0ABR4PFS8_9HELO</name>
<dbReference type="Pfam" id="PF24320">
    <property type="entry name" value="DUF7492"/>
    <property type="match status" value="1"/>
</dbReference>
<feature type="region of interest" description="Disordered" evidence="1">
    <location>
        <begin position="285"/>
        <end position="330"/>
    </location>
</feature>
<feature type="signal peptide" evidence="2">
    <location>
        <begin position="1"/>
        <end position="22"/>
    </location>
</feature>
<dbReference type="EMBL" id="JBFCZG010000005">
    <property type="protein sequence ID" value="KAL3422192.1"/>
    <property type="molecule type" value="Genomic_DNA"/>
</dbReference>
<sequence length="452" mass="47013">MYFKSSVLGVTCVLAGSSYVSAHSWVEEATVVAPNGTFIGAPGFPRGKVDRSAPGWNNGDMTFLVPPNGGDNTIQQSQAMCQYPNPEQENNKPVLSASAGDRIALRYLENGHVTKPDISGIKPKNSGTVFVYGTTKPLATDKYLDIHNKWNADGTGGDKRGVLLAAQPFDDGQCYEANGSPVALERQAAGPKEASAQMGPSLWCQSDLTLPEDIKDTYTLYWVWDWPTLDKNGKVILNEAYTTCMDLDITSASNKANKKAVSFAKGQDLNFAAIASELTNNFNAPTTGFTGPSGTATSPAASATSPGSPVSESKSKSEPSKTSAAGASEVTVTVTTTASGEIQYVTVTATVTKDKASSTPTKTPAGGAADAPPKFSTSAMSPSSTSTSASPSKATGGAPNVQPFLGTDGEPTSVALSASQSSAYTNGTLAATGSPKLRVRHARRHRVSNLFS</sequence>
<keyword evidence="2" id="KW-0732">Signal</keyword>
<evidence type="ECO:0000256" key="1">
    <source>
        <dbReference type="SAM" id="MobiDB-lite"/>
    </source>
</evidence>
<evidence type="ECO:0000313" key="4">
    <source>
        <dbReference type="EMBL" id="KAL3422192.1"/>
    </source>
</evidence>
<reference evidence="4 5" key="1">
    <citation type="submission" date="2024-06" db="EMBL/GenBank/DDBJ databases">
        <title>Complete genome of Phlyctema vagabunda strain 19-DSS-EL-015.</title>
        <authorList>
            <person name="Fiorenzani C."/>
        </authorList>
    </citation>
    <scope>NUCLEOTIDE SEQUENCE [LARGE SCALE GENOMIC DNA]</scope>
    <source>
        <strain evidence="4 5">19-DSS-EL-015</strain>
    </source>
</reference>
<dbReference type="InterPro" id="IPR055915">
    <property type="entry name" value="DUF7492"/>
</dbReference>
<feature type="compositionally biased region" description="Low complexity" evidence="1">
    <location>
        <begin position="320"/>
        <end position="330"/>
    </location>
</feature>
<organism evidence="4 5">
    <name type="scientific">Phlyctema vagabunda</name>
    <dbReference type="NCBI Taxonomy" id="108571"/>
    <lineage>
        <taxon>Eukaryota</taxon>
        <taxon>Fungi</taxon>
        <taxon>Dikarya</taxon>
        <taxon>Ascomycota</taxon>
        <taxon>Pezizomycotina</taxon>
        <taxon>Leotiomycetes</taxon>
        <taxon>Helotiales</taxon>
        <taxon>Dermateaceae</taxon>
        <taxon>Phlyctema</taxon>
    </lineage>
</organism>
<evidence type="ECO:0000256" key="2">
    <source>
        <dbReference type="SAM" id="SignalP"/>
    </source>
</evidence>
<feature type="compositionally biased region" description="Low complexity" evidence="1">
    <location>
        <begin position="373"/>
        <end position="399"/>
    </location>
</feature>
<feature type="region of interest" description="Disordered" evidence="1">
    <location>
        <begin position="353"/>
        <end position="414"/>
    </location>
</feature>
<feature type="chain" id="PRO_5045949763" description="DUF7492 domain-containing protein" evidence="2">
    <location>
        <begin position="23"/>
        <end position="452"/>
    </location>
</feature>
<protein>
    <recommendedName>
        <fullName evidence="3">DUF7492 domain-containing protein</fullName>
    </recommendedName>
</protein>
<evidence type="ECO:0000259" key="3">
    <source>
        <dbReference type="Pfam" id="PF24320"/>
    </source>
</evidence>
<proteinExistence type="predicted"/>
<feature type="domain" description="DUF7492" evidence="3">
    <location>
        <begin position="20"/>
        <end position="274"/>
    </location>
</feature>
<gene>
    <name evidence="4" type="ORF">PVAG01_06348</name>
</gene>
<evidence type="ECO:0000313" key="5">
    <source>
        <dbReference type="Proteomes" id="UP001629113"/>
    </source>
</evidence>
<keyword evidence="5" id="KW-1185">Reference proteome</keyword>